<dbReference type="Gene3D" id="3.60.130.10">
    <property type="entry name" value="Clavaminate synthase-like"/>
    <property type="match status" value="1"/>
</dbReference>
<dbReference type="eggNOG" id="ENOG502R9AJ">
    <property type="taxonomic scope" value="Eukaryota"/>
</dbReference>
<dbReference type="RefSeq" id="XP_014169649.1">
    <property type="nucleotide sequence ID" value="XM_014314174.1"/>
</dbReference>
<proteinExistence type="predicted"/>
<dbReference type="PANTHER" id="PTHR10696:SF54">
    <property type="entry name" value="FAMILY OXIDOREDUCTASE, PUTATIVE (AFU_ORTHOLOGUE AFUA_4G13850)-RELATED"/>
    <property type="match status" value="1"/>
</dbReference>
<dbReference type="HOGENOM" id="CLU_041041_1_1_1"/>
<keyword evidence="4" id="KW-1185">Reference proteome</keyword>
<protein>
    <submittedName>
        <fullName evidence="3">Taurine catabolism dioxygenase family protein</fullName>
    </submittedName>
</protein>
<dbReference type="InterPro" id="IPR003819">
    <property type="entry name" value="TauD/TfdA-like"/>
</dbReference>
<dbReference type="InParanoid" id="F0XP33"/>
<evidence type="ECO:0000313" key="3">
    <source>
        <dbReference type="EMBL" id="EFX00167.1"/>
    </source>
</evidence>
<dbReference type="InterPro" id="IPR050411">
    <property type="entry name" value="AlphaKG_dependent_hydroxylases"/>
</dbReference>
<sequence length="369" mass="41118">MLSAADLKAINEALVTFKALELAGHEVSKETFPLPNDLSERLSSAAYEVHRGRGLCQIQGLDPTLYSEADNLLVFLAIANYIGDKRGIQDKKGNVITHITDAKAWTVPYEKRHVVHTNQHLTWHCDMGADVLALQVRQVAARGGATMVASSWKIYNIVASERPDVIRVLAEPNWPVHVSNRKSRHVLASLLEFHDGKLLMNFDPSRLGTHPAMKPRRSRPVAIPSLTEAQQEALRVVAAVAERNSLQLGTKAGDILFINNWALLHARSAYTDSGEEAEGQGTVNQRRHLLRLWIRNSQLGWKIPENLRAPWEAAFSYADEGYVSGDHQNGAVTQLRYPVMPEPDYKPARYTTGSAAFVIEDSESEYDDE</sequence>
<keyword evidence="3" id="KW-0223">Dioxygenase</keyword>
<accession>F0XP33</accession>
<evidence type="ECO:0000256" key="1">
    <source>
        <dbReference type="ARBA" id="ARBA00023002"/>
    </source>
</evidence>
<dbReference type="GeneID" id="25980683"/>
<dbReference type="PANTHER" id="PTHR10696">
    <property type="entry name" value="GAMMA-BUTYROBETAINE HYDROXYLASE-RELATED"/>
    <property type="match status" value="1"/>
</dbReference>
<dbReference type="OrthoDB" id="272271at2759"/>
<evidence type="ECO:0000313" key="4">
    <source>
        <dbReference type="Proteomes" id="UP000007796"/>
    </source>
</evidence>
<keyword evidence="1" id="KW-0560">Oxidoreductase</keyword>
<organism evidence="4">
    <name type="scientific">Grosmannia clavigera (strain kw1407 / UAMH 11150)</name>
    <name type="common">Blue stain fungus</name>
    <name type="synonym">Graphiocladiella clavigera</name>
    <dbReference type="NCBI Taxonomy" id="655863"/>
    <lineage>
        <taxon>Eukaryota</taxon>
        <taxon>Fungi</taxon>
        <taxon>Dikarya</taxon>
        <taxon>Ascomycota</taxon>
        <taxon>Pezizomycotina</taxon>
        <taxon>Sordariomycetes</taxon>
        <taxon>Sordariomycetidae</taxon>
        <taxon>Ophiostomatales</taxon>
        <taxon>Ophiostomataceae</taxon>
        <taxon>Leptographium</taxon>
    </lineage>
</organism>
<dbReference type="Proteomes" id="UP000007796">
    <property type="component" value="Unassembled WGS sequence"/>
</dbReference>
<reference evidence="3 4" key="1">
    <citation type="journal article" date="2011" name="Proc. Natl. Acad. Sci. U.S.A.">
        <title>Genome and transcriptome analyses of the mountain pine beetle-fungal symbiont Grosmannia clavigera, a lodgepole pine pathogen.</title>
        <authorList>
            <person name="DiGuistini S."/>
            <person name="Wang Y."/>
            <person name="Liao N.Y."/>
            <person name="Taylor G."/>
            <person name="Tanguay P."/>
            <person name="Feau N."/>
            <person name="Henrissat B."/>
            <person name="Chan S.K."/>
            <person name="Hesse-Orce U."/>
            <person name="Alamouti S.M."/>
            <person name="Tsui C.K.M."/>
            <person name="Docking R.T."/>
            <person name="Levasseur A."/>
            <person name="Haridas S."/>
            <person name="Robertson G."/>
            <person name="Birol I."/>
            <person name="Holt R.A."/>
            <person name="Marra M.A."/>
            <person name="Hamelin R.C."/>
            <person name="Hirst M."/>
            <person name="Jones S.J.M."/>
            <person name="Bohlmann J."/>
            <person name="Breuil C."/>
        </authorList>
    </citation>
    <scope>NUCLEOTIDE SEQUENCE [LARGE SCALE GENOMIC DNA]</scope>
    <source>
        <strain evidence="4">kw1407 / UAMH 11150</strain>
    </source>
</reference>
<dbReference type="SUPFAM" id="SSF51197">
    <property type="entry name" value="Clavaminate synthase-like"/>
    <property type="match status" value="1"/>
</dbReference>
<dbReference type="AlphaFoldDB" id="F0XP33"/>
<gene>
    <name evidence="3" type="ORF">CMQ_7169</name>
</gene>
<dbReference type="EMBL" id="GL629801">
    <property type="protein sequence ID" value="EFX00167.1"/>
    <property type="molecule type" value="Genomic_DNA"/>
</dbReference>
<dbReference type="Pfam" id="PF02668">
    <property type="entry name" value="TauD"/>
    <property type="match status" value="1"/>
</dbReference>
<evidence type="ECO:0000259" key="2">
    <source>
        <dbReference type="Pfam" id="PF02668"/>
    </source>
</evidence>
<name>F0XP33_GROCL</name>
<dbReference type="InterPro" id="IPR042098">
    <property type="entry name" value="TauD-like_sf"/>
</dbReference>
<feature type="domain" description="TauD/TfdA-like" evidence="2">
    <location>
        <begin position="25"/>
        <end position="293"/>
    </location>
</feature>
<dbReference type="STRING" id="655863.F0XP33"/>
<dbReference type="GO" id="GO:0051213">
    <property type="term" value="F:dioxygenase activity"/>
    <property type="evidence" value="ECO:0007669"/>
    <property type="project" value="UniProtKB-KW"/>
</dbReference>